<gene>
    <name evidence="3" type="ORF">KC01_LOCUS39412</name>
</gene>
<feature type="region of interest" description="Disordered" evidence="1">
    <location>
        <begin position="40"/>
        <end position="106"/>
    </location>
</feature>
<name>A0AAV2MI90_KNICA</name>
<evidence type="ECO:0000313" key="3">
    <source>
        <dbReference type="EMBL" id="CAL1613154.1"/>
    </source>
</evidence>
<sequence>MSNGVVCAEDHLKALKLCRVHSTSVCGACSLAGARAAQHARSMDRVREQRPFCSLRNQREDTGVHHHNDTREGDRERRYTSSSADRGQAPDAPPRVPTQQSYSSSETLHAFEHEPARMLFGRAADMVHEEREYTRTGQTFSLRQLGFCERSSAARRGPSHPLGNYREKHEPVSPERSMALWGNGPKSAQNSSCLSSRSNSALTLTDTEMDNKSDTEMGECSCCWRCDVCVAEVDSG</sequence>
<feature type="domain" description="Teneurin N-terminal" evidence="2">
    <location>
        <begin position="71"/>
        <end position="227"/>
    </location>
</feature>
<dbReference type="Pfam" id="PF06484">
    <property type="entry name" value="Ten_N"/>
    <property type="match status" value="1"/>
</dbReference>
<dbReference type="GO" id="GO:0007165">
    <property type="term" value="P:signal transduction"/>
    <property type="evidence" value="ECO:0007669"/>
    <property type="project" value="InterPro"/>
</dbReference>
<evidence type="ECO:0000313" key="4">
    <source>
        <dbReference type="Proteomes" id="UP001497482"/>
    </source>
</evidence>
<feature type="compositionally biased region" description="Polar residues" evidence="1">
    <location>
        <begin position="97"/>
        <end position="106"/>
    </location>
</feature>
<dbReference type="Proteomes" id="UP001497482">
    <property type="component" value="Chromosome 8"/>
</dbReference>
<evidence type="ECO:0000259" key="2">
    <source>
        <dbReference type="Pfam" id="PF06484"/>
    </source>
</evidence>
<dbReference type="EMBL" id="OZ035830">
    <property type="protein sequence ID" value="CAL1613154.1"/>
    <property type="molecule type" value="Genomic_DNA"/>
</dbReference>
<feature type="compositionally biased region" description="Basic and acidic residues" evidence="1">
    <location>
        <begin position="57"/>
        <end position="79"/>
    </location>
</feature>
<dbReference type="AlphaFoldDB" id="A0AAV2MI90"/>
<accession>A0AAV2MI90</accession>
<dbReference type="InterPro" id="IPR009471">
    <property type="entry name" value="Ten_N"/>
</dbReference>
<keyword evidence="4" id="KW-1185">Reference proteome</keyword>
<reference evidence="3 4" key="1">
    <citation type="submission" date="2024-04" db="EMBL/GenBank/DDBJ databases">
        <authorList>
            <person name="Waldvogel A.-M."/>
            <person name="Schoenle A."/>
        </authorList>
    </citation>
    <scope>NUCLEOTIDE SEQUENCE [LARGE SCALE GENOMIC DNA]</scope>
</reference>
<dbReference type="GO" id="GO:0016020">
    <property type="term" value="C:membrane"/>
    <property type="evidence" value="ECO:0007669"/>
    <property type="project" value="InterPro"/>
</dbReference>
<feature type="compositionally biased region" description="Basic and acidic residues" evidence="1">
    <location>
        <begin position="41"/>
        <end position="50"/>
    </location>
</feature>
<organism evidence="3 4">
    <name type="scientific">Knipowitschia caucasica</name>
    <name type="common">Caucasian dwarf goby</name>
    <name type="synonym">Pomatoschistus caucasicus</name>
    <dbReference type="NCBI Taxonomy" id="637954"/>
    <lineage>
        <taxon>Eukaryota</taxon>
        <taxon>Metazoa</taxon>
        <taxon>Chordata</taxon>
        <taxon>Craniata</taxon>
        <taxon>Vertebrata</taxon>
        <taxon>Euteleostomi</taxon>
        <taxon>Actinopterygii</taxon>
        <taxon>Neopterygii</taxon>
        <taxon>Teleostei</taxon>
        <taxon>Neoteleostei</taxon>
        <taxon>Acanthomorphata</taxon>
        <taxon>Gobiaria</taxon>
        <taxon>Gobiiformes</taxon>
        <taxon>Gobioidei</taxon>
        <taxon>Gobiidae</taxon>
        <taxon>Gobiinae</taxon>
        <taxon>Knipowitschia</taxon>
    </lineage>
</organism>
<evidence type="ECO:0000256" key="1">
    <source>
        <dbReference type="SAM" id="MobiDB-lite"/>
    </source>
</evidence>
<protein>
    <recommendedName>
        <fullName evidence="2">Teneurin N-terminal domain-containing protein</fullName>
    </recommendedName>
</protein>
<proteinExistence type="predicted"/>